<comment type="function">
    <text evidence="5">Part of the ABC transporter complex HmuTUV involved in hemin import. Responsible for energy coupling to the transport system.</text>
</comment>
<keyword evidence="2" id="KW-0547">Nucleotide-binding</keyword>
<reference evidence="7 8" key="1">
    <citation type="submission" date="2019-07" db="EMBL/GenBank/DDBJ databases">
        <title>Genome sequencing for Ferrovibrio sp. K5.</title>
        <authorList>
            <person name="Park S.-J."/>
        </authorList>
    </citation>
    <scope>NUCLEOTIDE SEQUENCE [LARGE SCALE GENOMIC DNA]</scope>
    <source>
        <strain evidence="7 8">K5</strain>
    </source>
</reference>
<accession>A0A516H623</accession>
<evidence type="ECO:0000256" key="5">
    <source>
        <dbReference type="ARBA" id="ARBA00037066"/>
    </source>
</evidence>
<dbReference type="RefSeq" id="WP_144258212.1">
    <property type="nucleotide sequence ID" value="NZ_CP041636.1"/>
</dbReference>
<dbReference type="PANTHER" id="PTHR42794">
    <property type="entry name" value="HEMIN IMPORT ATP-BINDING PROTEIN HMUV"/>
    <property type="match status" value="1"/>
</dbReference>
<dbReference type="PROSITE" id="PS50893">
    <property type="entry name" value="ABC_TRANSPORTER_2"/>
    <property type="match status" value="1"/>
</dbReference>
<sequence>MSLLVEALGIERRGRRLLDGVSLDLQQGELLAIVGPNGAGKTTLLSAMAGDLAPDAGSVKLDGRMLAQWTPLALARRRAVMPQASRLGFSLAVRAVVTLGRAPYRDRADAAADAHAVDRALKAADILHLAQRAYDTLSGGEQQRVQLARVIAQLDLDTDGAAPILLLDEPTASLDLAHAYGVLQLAHRMSRHGVAIAAVLHDLSLAYRYSDRVLVLKDGRTEALGDPRSVLNVDLVRRVFSVESQVVDDCLMIRGPALPAVA</sequence>
<dbReference type="AlphaFoldDB" id="A0A516H623"/>
<evidence type="ECO:0000256" key="2">
    <source>
        <dbReference type="ARBA" id="ARBA00022741"/>
    </source>
</evidence>
<gene>
    <name evidence="7" type="ORF">FNB15_18900</name>
</gene>
<keyword evidence="3 7" id="KW-0067">ATP-binding</keyword>
<evidence type="ECO:0000259" key="6">
    <source>
        <dbReference type="PROSITE" id="PS50893"/>
    </source>
</evidence>
<dbReference type="InterPro" id="IPR003593">
    <property type="entry name" value="AAA+_ATPase"/>
</dbReference>
<evidence type="ECO:0000313" key="7">
    <source>
        <dbReference type="EMBL" id="QDO99216.1"/>
    </source>
</evidence>
<keyword evidence="1" id="KW-0813">Transport</keyword>
<protein>
    <submittedName>
        <fullName evidence="7">Heme ABC transporter ATP-binding protein</fullName>
    </submittedName>
</protein>
<dbReference type="NCBIfam" id="NF010068">
    <property type="entry name" value="PRK13548.1"/>
    <property type="match status" value="1"/>
</dbReference>
<dbReference type="EMBL" id="CP041636">
    <property type="protein sequence ID" value="QDO99216.1"/>
    <property type="molecule type" value="Genomic_DNA"/>
</dbReference>
<evidence type="ECO:0000256" key="4">
    <source>
        <dbReference type="ARBA" id="ARBA00022967"/>
    </source>
</evidence>
<evidence type="ECO:0000256" key="3">
    <source>
        <dbReference type="ARBA" id="ARBA00022840"/>
    </source>
</evidence>
<dbReference type="PROSITE" id="PS00211">
    <property type="entry name" value="ABC_TRANSPORTER_1"/>
    <property type="match status" value="1"/>
</dbReference>
<dbReference type="KEGG" id="fer:FNB15_18900"/>
<dbReference type="PANTHER" id="PTHR42794:SF1">
    <property type="entry name" value="HEMIN IMPORT ATP-BINDING PROTEIN HMUV"/>
    <property type="match status" value="1"/>
</dbReference>
<proteinExistence type="predicted"/>
<dbReference type="InterPro" id="IPR027417">
    <property type="entry name" value="P-loop_NTPase"/>
</dbReference>
<dbReference type="InterPro" id="IPR017871">
    <property type="entry name" value="ABC_transporter-like_CS"/>
</dbReference>
<dbReference type="SUPFAM" id="SSF52540">
    <property type="entry name" value="P-loop containing nucleoside triphosphate hydrolases"/>
    <property type="match status" value="1"/>
</dbReference>
<dbReference type="OrthoDB" id="9810077at2"/>
<organism evidence="7 8">
    <name type="scientific">Ferrovibrio terrae</name>
    <dbReference type="NCBI Taxonomy" id="2594003"/>
    <lineage>
        <taxon>Bacteria</taxon>
        <taxon>Pseudomonadati</taxon>
        <taxon>Pseudomonadota</taxon>
        <taxon>Alphaproteobacteria</taxon>
        <taxon>Rhodospirillales</taxon>
        <taxon>Rhodospirillaceae</taxon>
        <taxon>Ferrovibrio</taxon>
    </lineage>
</organism>
<feature type="domain" description="ABC transporter" evidence="6">
    <location>
        <begin position="3"/>
        <end position="243"/>
    </location>
</feature>
<dbReference type="Pfam" id="PF00005">
    <property type="entry name" value="ABC_tran"/>
    <property type="match status" value="1"/>
</dbReference>
<dbReference type="Gene3D" id="3.40.50.300">
    <property type="entry name" value="P-loop containing nucleotide triphosphate hydrolases"/>
    <property type="match status" value="1"/>
</dbReference>
<dbReference type="GO" id="GO:0005524">
    <property type="term" value="F:ATP binding"/>
    <property type="evidence" value="ECO:0007669"/>
    <property type="project" value="UniProtKB-KW"/>
</dbReference>
<evidence type="ECO:0000256" key="1">
    <source>
        <dbReference type="ARBA" id="ARBA00022448"/>
    </source>
</evidence>
<dbReference type="InterPro" id="IPR003439">
    <property type="entry name" value="ABC_transporter-like_ATP-bd"/>
</dbReference>
<dbReference type="Proteomes" id="UP000317496">
    <property type="component" value="Chromosome"/>
</dbReference>
<dbReference type="SMART" id="SM00382">
    <property type="entry name" value="AAA"/>
    <property type="match status" value="1"/>
</dbReference>
<dbReference type="CDD" id="cd03214">
    <property type="entry name" value="ABC_Iron-Siderophores_B12_Hemin"/>
    <property type="match status" value="1"/>
</dbReference>
<keyword evidence="4" id="KW-1278">Translocase</keyword>
<name>A0A516H623_9PROT</name>
<evidence type="ECO:0000313" key="8">
    <source>
        <dbReference type="Proteomes" id="UP000317496"/>
    </source>
</evidence>
<dbReference type="GO" id="GO:0016887">
    <property type="term" value="F:ATP hydrolysis activity"/>
    <property type="evidence" value="ECO:0007669"/>
    <property type="project" value="InterPro"/>
</dbReference>
<keyword evidence="8" id="KW-1185">Reference proteome</keyword>